<dbReference type="SMART" id="SM00327">
    <property type="entry name" value="VWA"/>
    <property type="match status" value="1"/>
</dbReference>
<sequence>MRAFLFALLTLALLPIAALAQQVDRPNTILVLDASGSMWGQIDGINKIVIARNVIAELLADLPEDTSLGLTVYGHRERGSCTDIETIVSPAPFTRDRILQAVNTINPRGRTPMTDAVVAAAQSLRYTEEAATVILVSDGIENCNPDPCAMARALEEAGVNFTAHVVGFDVAAEPEARAQMQCIAENTGGLFLTADNAAELSSALQQVVQAPIAETVTLQAVVVPGNTPPTRPITWTLLTQDGTVLSDGTPGPAITAQLVPGAYVARATRLEPTGPAAYQTAFTVVEGMAAPVLVPMPQIIDTVAVTFTARVEPDMTVPASPLRWTLFDASGATLLGPVDAPGGNVQLLPGDYRLSVERLSQGTVHEARFTVAAMTPQEVIIPLPALLVDVTFSARLDSADGVLITEPVIWEVTPMGDGGAIQPANPATVPLGRGAYRVTGYWTAQEVEQSADFVIVDQPREIVLVFEAPLPRATVTAPATAVAGSTIEVGWTGPNEQNDFIAVRAPDSEGFHRFVNSTRTDRGNPVQLLMPSEPGSYLVEYIRNDGRVALAAVPIEVTAVQASLTAPATAVAGSTIEVGWTGPDYQNDFISVRAPDSEGFHRFVNTIRTDRGNPARLQMPTEPGTYVIEYIEAQDRSPLAAVMIEISAVSASLTAPATAPAGATIEVGWTGPDYQNDFISVRAPDSEGFHRFVNTIRTDRGNPARLEMPSVPGTYVIEYIEAQDRSPLAAVMIEISAVSASVTAPATASIGSTIEVGWTGPDYNNDFIAIRAPDSEGFHRFEDSARTNRGNPARLEMPAEPGTYLIEYIEGQDRTPLAVAEITITQVEASLTAPANAMAGATIEVGWTGPGTDGDYIGIGRVGAQDGARWENYVWTREGNPARLEMPAEPGNYLITYFLSQDTTPLTSVPITITPVAASLTAPASAVAGQTIEVGWTGPDYPLDYIGIGRAGATDGAQWQNYTYTRDGSPLRLVVPTEPGDYVIRYFLNQEATSIAEVPLSVSAVAASITAPATAAAGSTVELGWTGPNYQSDFIGVGRAGATDGAQWERYTYTEAGNPLRLEMPDAPGQYVIRYFLGQGSTPIAEVPITLQ</sequence>
<evidence type="ECO:0000259" key="2">
    <source>
        <dbReference type="PROSITE" id="PS50234"/>
    </source>
</evidence>
<organism evidence="3 4">
    <name type="scientific">Roseicyclus mahoneyensis</name>
    <dbReference type="NCBI Taxonomy" id="164332"/>
    <lineage>
        <taxon>Bacteria</taxon>
        <taxon>Pseudomonadati</taxon>
        <taxon>Pseudomonadota</taxon>
        <taxon>Alphaproteobacteria</taxon>
        <taxon>Rhodobacterales</taxon>
        <taxon>Roseobacteraceae</taxon>
        <taxon>Roseicyclus</taxon>
    </lineage>
</organism>
<dbReference type="SUPFAM" id="SSF53300">
    <property type="entry name" value="vWA-like"/>
    <property type="match status" value="1"/>
</dbReference>
<accession>A0A316GRJ9</accession>
<feature type="chain" id="PRO_5016233452" evidence="1">
    <location>
        <begin position="21"/>
        <end position="1092"/>
    </location>
</feature>
<feature type="signal peptide" evidence="1">
    <location>
        <begin position="1"/>
        <end position="20"/>
    </location>
</feature>
<evidence type="ECO:0000313" key="4">
    <source>
        <dbReference type="Proteomes" id="UP000245708"/>
    </source>
</evidence>
<name>A0A316GRJ9_9RHOB</name>
<dbReference type="RefSeq" id="WP_109664478.1">
    <property type="nucleotide sequence ID" value="NZ_QGGW01000001.1"/>
</dbReference>
<dbReference type="OrthoDB" id="9783818at2"/>
<comment type="caution">
    <text evidence="3">The sequence shown here is derived from an EMBL/GenBank/DDBJ whole genome shotgun (WGS) entry which is preliminary data.</text>
</comment>
<evidence type="ECO:0000256" key="1">
    <source>
        <dbReference type="SAM" id="SignalP"/>
    </source>
</evidence>
<dbReference type="EMBL" id="QGGW01000001">
    <property type="protein sequence ID" value="PWK62256.1"/>
    <property type="molecule type" value="Genomic_DNA"/>
</dbReference>
<dbReference type="Proteomes" id="UP000245708">
    <property type="component" value="Unassembled WGS sequence"/>
</dbReference>
<feature type="domain" description="VWFA" evidence="2">
    <location>
        <begin position="27"/>
        <end position="207"/>
    </location>
</feature>
<dbReference type="AlphaFoldDB" id="A0A316GRJ9"/>
<keyword evidence="4" id="KW-1185">Reference proteome</keyword>
<dbReference type="Gene3D" id="3.40.50.410">
    <property type="entry name" value="von Willebrand factor, type A domain"/>
    <property type="match status" value="1"/>
</dbReference>
<dbReference type="Pfam" id="PF13519">
    <property type="entry name" value="VWA_2"/>
    <property type="match status" value="1"/>
</dbReference>
<gene>
    <name evidence="3" type="ORF">C7455_101282</name>
</gene>
<dbReference type="InterPro" id="IPR036465">
    <property type="entry name" value="vWFA_dom_sf"/>
</dbReference>
<reference evidence="3 4" key="1">
    <citation type="submission" date="2018-05" db="EMBL/GenBank/DDBJ databases">
        <title>Genomic Encyclopedia of Type Strains, Phase IV (KMG-IV): sequencing the most valuable type-strain genomes for metagenomic binning, comparative biology and taxonomic classification.</title>
        <authorList>
            <person name="Goeker M."/>
        </authorList>
    </citation>
    <scope>NUCLEOTIDE SEQUENCE [LARGE SCALE GENOMIC DNA]</scope>
    <source>
        <strain evidence="3 4">DSM 16097</strain>
    </source>
</reference>
<dbReference type="PROSITE" id="PS50234">
    <property type="entry name" value="VWFA"/>
    <property type="match status" value="1"/>
</dbReference>
<proteinExistence type="predicted"/>
<protein>
    <submittedName>
        <fullName evidence="3">Ca-activated chloride channel family protein</fullName>
    </submittedName>
</protein>
<dbReference type="InterPro" id="IPR002035">
    <property type="entry name" value="VWF_A"/>
</dbReference>
<evidence type="ECO:0000313" key="3">
    <source>
        <dbReference type="EMBL" id="PWK62256.1"/>
    </source>
</evidence>
<keyword evidence="1" id="KW-0732">Signal</keyword>